<reference evidence="2 3" key="1">
    <citation type="journal article" date="2016" name="Nat. Commun.">
        <title>Thousands of microbial genomes shed light on interconnected biogeochemical processes in an aquifer system.</title>
        <authorList>
            <person name="Anantharaman K."/>
            <person name="Brown C.T."/>
            <person name="Hug L.A."/>
            <person name="Sharon I."/>
            <person name="Castelle C.J."/>
            <person name="Probst A.J."/>
            <person name="Thomas B.C."/>
            <person name="Singh A."/>
            <person name="Wilkins M.J."/>
            <person name="Karaoz U."/>
            <person name="Brodie E.L."/>
            <person name="Williams K.H."/>
            <person name="Hubbard S.S."/>
            <person name="Banfield J.F."/>
        </authorList>
    </citation>
    <scope>NUCLEOTIDE SEQUENCE [LARGE SCALE GENOMIC DNA]</scope>
</reference>
<evidence type="ECO:0008006" key="4">
    <source>
        <dbReference type="Google" id="ProtNLM"/>
    </source>
</evidence>
<evidence type="ECO:0000313" key="3">
    <source>
        <dbReference type="Proteomes" id="UP000178082"/>
    </source>
</evidence>
<sequence>MFKKNIKLILMLMAIGVFATFLISILSSFAGEEETSHDMSAMQQGTMATQGTTQGKTPEAVQGTDNKQAMPPGMTHDSGSHAKHSGHSWEDMKKWPGMENRTKEELDAMMMMMAPDHEVYVSSKDLKKDVGVIVIAHGGTKVWNDSLAKSLAKISNTFPTTVAFGMAMGNSSHIQEGINHLEEAGAKTIVVVMAFFNEYNEVADQIKYIFGLSDKPEWPPVERVKSKAKIVFAHYMDDNPLLAEILTDHAKAISSNPKKETVIIVGHGPVNPDYNKRNIGVMKKIAKEVKASGGFNDVKAWNLQDDAPKNIRDANVEKIRGMIGEATKAGNKVLIVGMLISSRGIQHKLKTDFKDLEYKFNEEGVVKHENFGLWVGEAVRKVIIKEE</sequence>
<accession>A0A1F7SHL0</accession>
<dbReference type="Proteomes" id="UP000178082">
    <property type="component" value="Unassembled WGS sequence"/>
</dbReference>
<proteinExistence type="predicted"/>
<feature type="region of interest" description="Disordered" evidence="1">
    <location>
        <begin position="36"/>
        <end position="94"/>
    </location>
</feature>
<dbReference type="Gene3D" id="3.40.50.1400">
    <property type="match status" value="1"/>
</dbReference>
<organism evidence="2 3">
    <name type="scientific">Candidatus Schekmanbacteria bacterium RIFCSPLOWO2_12_FULL_38_15</name>
    <dbReference type="NCBI Taxonomy" id="1817883"/>
    <lineage>
        <taxon>Bacteria</taxon>
        <taxon>Candidatus Schekmaniibacteriota</taxon>
    </lineage>
</organism>
<protein>
    <recommendedName>
        <fullName evidence="4">Cobalamin biosynthesis protein CbiX</fullName>
    </recommendedName>
</protein>
<dbReference type="EMBL" id="MGDI01000025">
    <property type="protein sequence ID" value="OGL53293.1"/>
    <property type="molecule type" value="Genomic_DNA"/>
</dbReference>
<comment type="caution">
    <text evidence="2">The sequence shown here is derived from an EMBL/GenBank/DDBJ whole genome shotgun (WGS) entry which is preliminary data.</text>
</comment>
<gene>
    <name evidence="2" type="ORF">A3G31_07220</name>
</gene>
<dbReference type="SUPFAM" id="SSF53800">
    <property type="entry name" value="Chelatase"/>
    <property type="match status" value="1"/>
</dbReference>
<evidence type="ECO:0000313" key="2">
    <source>
        <dbReference type="EMBL" id="OGL53293.1"/>
    </source>
</evidence>
<name>A0A1F7SHL0_9BACT</name>
<feature type="compositionally biased region" description="Low complexity" evidence="1">
    <location>
        <begin position="41"/>
        <end position="55"/>
    </location>
</feature>
<dbReference type="AlphaFoldDB" id="A0A1F7SHL0"/>
<evidence type="ECO:0000256" key="1">
    <source>
        <dbReference type="SAM" id="MobiDB-lite"/>
    </source>
</evidence>
<dbReference type="STRING" id="1817883.A3G31_07220"/>